<dbReference type="PROSITE" id="PS00107">
    <property type="entry name" value="PROTEIN_KINASE_ATP"/>
    <property type="match status" value="1"/>
</dbReference>
<gene>
    <name evidence="6" type="ORF">PMKS-000540</name>
</gene>
<dbReference type="GO" id="GO:0005829">
    <property type="term" value="C:cytosol"/>
    <property type="evidence" value="ECO:0007669"/>
    <property type="project" value="TreeGrafter"/>
</dbReference>
<dbReference type="PANTHER" id="PTHR24346">
    <property type="entry name" value="MAP/MICROTUBULE AFFINITY-REGULATING KINASE"/>
    <property type="match status" value="1"/>
</dbReference>
<feature type="compositionally biased region" description="Polar residues" evidence="4">
    <location>
        <begin position="460"/>
        <end position="470"/>
    </location>
</feature>
<evidence type="ECO:0000256" key="4">
    <source>
        <dbReference type="SAM" id="MobiDB-lite"/>
    </source>
</evidence>
<evidence type="ECO:0000259" key="5">
    <source>
        <dbReference type="PROSITE" id="PS50011"/>
    </source>
</evidence>
<feature type="region of interest" description="Disordered" evidence="4">
    <location>
        <begin position="155"/>
        <end position="194"/>
    </location>
</feature>
<accession>A0A1Q2YC26</accession>
<dbReference type="GO" id="GO:0005524">
    <property type="term" value="F:ATP binding"/>
    <property type="evidence" value="ECO:0007669"/>
    <property type="project" value="UniProtKB-UniRule"/>
</dbReference>
<keyword evidence="1 3" id="KW-0547">Nucleotide-binding</keyword>
<dbReference type="Gene3D" id="1.10.510.10">
    <property type="entry name" value="Transferase(Phosphotransferase) domain 1"/>
    <property type="match status" value="1"/>
</dbReference>
<dbReference type="AlphaFoldDB" id="A0A1Q2YC26"/>
<feature type="compositionally biased region" description="Low complexity" evidence="4">
    <location>
        <begin position="9"/>
        <end position="42"/>
    </location>
</feature>
<dbReference type="OrthoDB" id="6513151at2759"/>
<evidence type="ECO:0000256" key="3">
    <source>
        <dbReference type="PROSITE-ProRule" id="PRU10141"/>
    </source>
</evidence>
<name>A0A1Q2YC26_9ASCO</name>
<evidence type="ECO:0000313" key="6">
    <source>
        <dbReference type="EMBL" id="GAV27079.1"/>
    </source>
</evidence>
<keyword evidence="7" id="KW-1185">Reference proteome</keyword>
<dbReference type="InterPro" id="IPR017441">
    <property type="entry name" value="Protein_kinase_ATP_BS"/>
</dbReference>
<feature type="domain" description="Protein kinase" evidence="5">
    <location>
        <begin position="565"/>
        <end position="879"/>
    </location>
</feature>
<feature type="region of interest" description="Disordered" evidence="4">
    <location>
        <begin position="230"/>
        <end position="259"/>
    </location>
</feature>
<feature type="compositionally biased region" description="Acidic residues" evidence="4">
    <location>
        <begin position="436"/>
        <end position="445"/>
    </location>
</feature>
<feature type="compositionally biased region" description="Polar residues" evidence="4">
    <location>
        <begin position="81"/>
        <end position="110"/>
    </location>
</feature>
<keyword evidence="2 3" id="KW-0067">ATP-binding</keyword>
<reference evidence="6 7" key="1">
    <citation type="submission" date="2016-08" db="EMBL/GenBank/DDBJ databases">
        <title>Whole genome shotgun sequence of Pichia membranifaciens KS47-1.</title>
        <authorList>
            <person name="Konishi M."/>
            <person name="Ishida M."/>
            <person name="Arakawa T."/>
            <person name="Kato Y."/>
            <person name="Horiuchi J."/>
        </authorList>
    </citation>
    <scope>NUCLEOTIDE SEQUENCE [LARGE SCALE GENOMIC DNA]</scope>
    <source>
        <strain evidence="6 7">KS47-1</strain>
    </source>
</reference>
<dbReference type="PROSITE" id="PS50011">
    <property type="entry name" value="PROTEIN_KINASE_DOM"/>
    <property type="match status" value="1"/>
</dbReference>
<feature type="compositionally biased region" description="Low complexity" evidence="4">
    <location>
        <begin position="234"/>
        <end position="247"/>
    </location>
</feature>
<dbReference type="InterPro" id="IPR000719">
    <property type="entry name" value="Prot_kinase_dom"/>
</dbReference>
<dbReference type="EMBL" id="BDGI01000018">
    <property type="protein sequence ID" value="GAV27079.1"/>
    <property type="molecule type" value="Genomic_DNA"/>
</dbReference>
<feature type="compositionally biased region" description="Acidic residues" evidence="4">
    <location>
        <begin position="488"/>
        <end position="512"/>
    </location>
</feature>
<feature type="compositionally biased region" description="Acidic residues" evidence="4">
    <location>
        <begin position="364"/>
        <end position="388"/>
    </location>
</feature>
<dbReference type="InterPro" id="IPR008271">
    <property type="entry name" value="Ser/Thr_kinase_AS"/>
</dbReference>
<dbReference type="Pfam" id="PF00069">
    <property type="entry name" value="Pkinase"/>
    <property type="match status" value="1"/>
</dbReference>
<dbReference type="GO" id="GO:0045719">
    <property type="term" value="P:negative regulation of glycogen biosynthetic process"/>
    <property type="evidence" value="ECO:0007669"/>
    <property type="project" value="TreeGrafter"/>
</dbReference>
<dbReference type="GO" id="GO:0035556">
    <property type="term" value="P:intracellular signal transduction"/>
    <property type="evidence" value="ECO:0007669"/>
    <property type="project" value="TreeGrafter"/>
</dbReference>
<evidence type="ECO:0000256" key="2">
    <source>
        <dbReference type="ARBA" id="ARBA00022840"/>
    </source>
</evidence>
<feature type="compositionally biased region" description="Polar residues" evidence="4">
    <location>
        <begin position="403"/>
        <end position="419"/>
    </location>
</feature>
<comment type="caution">
    <text evidence="6">The sequence shown here is derived from an EMBL/GenBank/DDBJ whole genome shotgun (WGS) entry which is preliminary data.</text>
</comment>
<evidence type="ECO:0000313" key="7">
    <source>
        <dbReference type="Proteomes" id="UP000186136"/>
    </source>
</evidence>
<organism evidence="6 7">
    <name type="scientific">Pichia membranifaciens</name>
    <dbReference type="NCBI Taxonomy" id="4926"/>
    <lineage>
        <taxon>Eukaryota</taxon>
        <taxon>Fungi</taxon>
        <taxon>Dikarya</taxon>
        <taxon>Ascomycota</taxon>
        <taxon>Saccharomycotina</taxon>
        <taxon>Pichiomycetes</taxon>
        <taxon>Pichiales</taxon>
        <taxon>Pichiaceae</taxon>
        <taxon>Pichia</taxon>
    </lineage>
</organism>
<dbReference type="InterPro" id="IPR011009">
    <property type="entry name" value="Kinase-like_dom_sf"/>
</dbReference>
<feature type="compositionally biased region" description="Polar residues" evidence="4">
    <location>
        <begin position="43"/>
        <end position="56"/>
    </location>
</feature>
<evidence type="ECO:0000256" key="1">
    <source>
        <dbReference type="ARBA" id="ARBA00022741"/>
    </source>
</evidence>
<sequence>MAPDFAPSQHQQQKQAQSLNSIPSSNSNTSLSSNQSSGSTLTANQTPKPDSHSQLDAPQKTLKTPIPHPQVLPIPDRSLGRPSNSAMANHSIQLSNPSSATANSLRSKGQQPAAPQDNLSSSMSKLKLQTEVPNDIDSELDTPVDQVLKKLNSEVNNLSPDLDPRTNAYTPKTPIHSQLPSPKPSPQQPSRMRSSTISAALYHSIPQSTSNSRLFSHAGSISSRENINVAEPHSSSSKLTSTGSQYSNNASLNKDPRALRHTETVNYGSTHLKHQREQVIKLAGGRITVYEYGRSHEHDYSKYKTQPNKPIMGIFNWMKKKESSKTEREDSYEIIEKSVSLLPDKYSGDLMRVKNNPKNYIWNYDDDEEEEEEYVEGDDEDSYYDSDNAEPKTKSKGKVGVNRKSSLQSMTSSKNSNYARSLGRQSKRLTRHYNSDDEYEDEDDYVKDMEARNDEDGLNLTASPSANKTPGDQIKDNSKGDNKGNANDSEEAEEEEEEDDEDDDDDDDFDDEVDNMMIEPIIGKEQVFLINSMLNKIEHPEKFKSRLEEKERDGKIKLTLAQKYGHIEGVVGKGSYGTVCISSKTVGTTKIYFAIKQLKRKQGESLHHFGNRVTSEFMISSSLTHQAVINVYDLMVDPVSMTYSEIMEFIPCGDLFSLISTTNGLHIVECDCFFKQILNAITYLHSVGVSHNDLKVENLLLTRKGQLKIIDFGTSAVFRTAWESDVQLSRGACGSERYVAPEQYNKEREYDPRLGDVWSLGIIYLTMYYGKYAWEAARMSDETYARFIDTRAVFDYSYKSPTKAHQFLCVKPGGYSPIEGIKGGILNSWVQKGGELDSNIRSNDEEYVNDSRKYVLYNILNPDPTFRMRTYQIWQSEWIKNFHVCDAGRGYVSYDNYIEMALRSAQDVEAREREYESDREKEKGKVERKESRKGHGFLGFGGKI</sequence>
<feature type="region of interest" description="Disordered" evidence="4">
    <location>
        <begin position="364"/>
        <end position="512"/>
    </location>
</feature>
<feature type="region of interest" description="Disordered" evidence="4">
    <location>
        <begin position="1"/>
        <end position="121"/>
    </location>
</feature>
<feature type="compositionally biased region" description="Basic and acidic residues" evidence="4">
    <location>
        <begin position="473"/>
        <end position="482"/>
    </location>
</feature>
<feature type="compositionally biased region" description="Basic and acidic residues" evidence="4">
    <location>
        <begin position="446"/>
        <end position="455"/>
    </location>
</feature>
<proteinExistence type="predicted"/>
<protein>
    <recommendedName>
        <fullName evidence="5">Protein kinase domain-containing protein</fullName>
    </recommendedName>
</protein>
<feature type="compositionally biased region" description="Basic and acidic residues" evidence="4">
    <location>
        <begin position="909"/>
        <end position="930"/>
    </location>
</feature>
<dbReference type="GO" id="GO:0005634">
    <property type="term" value="C:nucleus"/>
    <property type="evidence" value="ECO:0007669"/>
    <property type="project" value="TreeGrafter"/>
</dbReference>
<dbReference type="Proteomes" id="UP000186136">
    <property type="component" value="Unassembled WGS sequence"/>
</dbReference>
<dbReference type="PANTHER" id="PTHR24346:SF51">
    <property type="entry name" value="PAS DOMAIN-CONTAINING SERINE_THREONINE-PROTEIN KINASE"/>
    <property type="match status" value="1"/>
</dbReference>
<dbReference type="GO" id="GO:0004674">
    <property type="term" value="F:protein serine/threonine kinase activity"/>
    <property type="evidence" value="ECO:0007669"/>
    <property type="project" value="TreeGrafter"/>
</dbReference>
<dbReference type="GO" id="GO:0030447">
    <property type="term" value="P:filamentous growth"/>
    <property type="evidence" value="ECO:0007669"/>
    <property type="project" value="UniProtKB-ARBA"/>
</dbReference>
<feature type="region of interest" description="Disordered" evidence="4">
    <location>
        <begin position="909"/>
        <end position="944"/>
    </location>
</feature>
<feature type="binding site" evidence="3">
    <location>
        <position position="596"/>
    </location>
    <ligand>
        <name>ATP</name>
        <dbReference type="ChEBI" id="CHEBI:30616"/>
    </ligand>
</feature>
<dbReference type="SUPFAM" id="SSF56112">
    <property type="entry name" value="Protein kinase-like (PK-like)"/>
    <property type="match status" value="1"/>
</dbReference>
<dbReference type="PROSITE" id="PS00108">
    <property type="entry name" value="PROTEIN_KINASE_ST"/>
    <property type="match status" value="1"/>
</dbReference>
<dbReference type="SMART" id="SM00220">
    <property type="entry name" value="S_TKc"/>
    <property type="match status" value="1"/>
</dbReference>